<keyword evidence="3" id="KW-1003">Cell membrane</keyword>
<dbReference type="PANTHER" id="PTHR43744:SF8">
    <property type="entry name" value="SN-GLYCEROL-3-PHOSPHATE TRANSPORT SYSTEM PERMEASE PROTEIN UGPE"/>
    <property type="match status" value="1"/>
</dbReference>
<protein>
    <submittedName>
        <fullName evidence="9">Carbohydrate ABC transporter permease</fullName>
    </submittedName>
</protein>
<dbReference type="AlphaFoldDB" id="A0A523WBV5"/>
<evidence type="ECO:0000256" key="2">
    <source>
        <dbReference type="ARBA" id="ARBA00022448"/>
    </source>
</evidence>
<dbReference type="InterPro" id="IPR035906">
    <property type="entry name" value="MetI-like_sf"/>
</dbReference>
<dbReference type="InterPro" id="IPR000515">
    <property type="entry name" value="MetI-like"/>
</dbReference>
<gene>
    <name evidence="9" type="ORF">E3J48_01335</name>
</gene>
<keyword evidence="2 7" id="KW-0813">Transport</keyword>
<dbReference type="GO" id="GO:0055085">
    <property type="term" value="P:transmembrane transport"/>
    <property type="evidence" value="ECO:0007669"/>
    <property type="project" value="InterPro"/>
</dbReference>
<feature type="transmembrane region" description="Helical" evidence="7">
    <location>
        <begin position="105"/>
        <end position="129"/>
    </location>
</feature>
<evidence type="ECO:0000256" key="5">
    <source>
        <dbReference type="ARBA" id="ARBA00022989"/>
    </source>
</evidence>
<accession>A0A523WBV5</accession>
<feature type="transmembrane region" description="Helical" evidence="7">
    <location>
        <begin position="141"/>
        <end position="164"/>
    </location>
</feature>
<evidence type="ECO:0000313" key="10">
    <source>
        <dbReference type="Proteomes" id="UP000319130"/>
    </source>
</evidence>
<dbReference type="Gene3D" id="1.10.3720.10">
    <property type="entry name" value="MetI-like"/>
    <property type="match status" value="1"/>
</dbReference>
<name>A0A523WBV5_UNCAE</name>
<sequence>MLGENRRIKARILVFILILYSVITLLPIIWVISLSLRSEREVFKVLLFPSSLHPENYIRALKEFRLLTLFKNSIIFTVGSVIPTLFFGALAAYAFAKIRFAFSNLIFFIILLGIMIPPGGVLVPLFVFMRNIGLYNSYPSLMLPYIAFGLPLAIFILRAFFVTLPTELIEAARIDGCTELGIFLRIMLPISRSALIAVAILVSIANWNEFLLALVFLGKESLQTLPVGIAAFCGQYVAPWQIIAAGVILATIPAFLGYVALQNQFIKGMAAGALKR</sequence>
<evidence type="ECO:0000256" key="4">
    <source>
        <dbReference type="ARBA" id="ARBA00022692"/>
    </source>
</evidence>
<evidence type="ECO:0000256" key="6">
    <source>
        <dbReference type="ARBA" id="ARBA00023136"/>
    </source>
</evidence>
<comment type="subcellular location">
    <subcellularLocation>
        <location evidence="1 7">Cell membrane</location>
        <topology evidence="1 7">Multi-pass membrane protein</topology>
    </subcellularLocation>
</comment>
<dbReference type="Proteomes" id="UP000319130">
    <property type="component" value="Unassembled WGS sequence"/>
</dbReference>
<evidence type="ECO:0000256" key="7">
    <source>
        <dbReference type="RuleBase" id="RU363032"/>
    </source>
</evidence>
<dbReference type="EMBL" id="SOIZ01000061">
    <property type="protein sequence ID" value="TET64259.1"/>
    <property type="molecule type" value="Genomic_DNA"/>
</dbReference>
<comment type="similarity">
    <text evidence="7">Belongs to the binding-protein-dependent transport system permease family.</text>
</comment>
<dbReference type="PROSITE" id="PS50928">
    <property type="entry name" value="ABC_TM1"/>
    <property type="match status" value="1"/>
</dbReference>
<dbReference type="Pfam" id="PF00528">
    <property type="entry name" value="BPD_transp_1"/>
    <property type="match status" value="1"/>
</dbReference>
<feature type="transmembrane region" description="Helical" evidence="7">
    <location>
        <begin position="74"/>
        <end position="96"/>
    </location>
</feature>
<proteinExistence type="inferred from homology"/>
<evidence type="ECO:0000256" key="1">
    <source>
        <dbReference type="ARBA" id="ARBA00004651"/>
    </source>
</evidence>
<dbReference type="CDD" id="cd06261">
    <property type="entry name" value="TM_PBP2"/>
    <property type="match status" value="1"/>
</dbReference>
<feature type="transmembrane region" description="Helical" evidence="7">
    <location>
        <begin position="194"/>
        <end position="218"/>
    </location>
</feature>
<dbReference type="SUPFAM" id="SSF161098">
    <property type="entry name" value="MetI-like"/>
    <property type="match status" value="1"/>
</dbReference>
<organism evidence="9 10">
    <name type="scientific">Aerophobetes bacterium</name>
    <dbReference type="NCBI Taxonomy" id="2030807"/>
    <lineage>
        <taxon>Bacteria</taxon>
        <taxon>Candidatus Aerophobota</taxon>
    </lineage>
</organism>
<feature type="domain" description="ABC transmembrane type-1" evidence="8">
    <location>
        <begin position="70"/>
        <end position="261"/>
    </location>
</feature>
<keyword evidence="5 7" id="KW-1133">Transmembrane helix</keyword>
<feature type="transmembrane region" description="Helical" evidence="7">
    <location>
        <begin position="12"/>
        <end position="32"/>
    </location>
</feature>
<dbReference type="GO" id="GO:0005886">
    <property type="term" value="C:plasma membrane"/>
    <property type="evidence" value="ECO:0007669"/>
    <property type="project" value="UniProtKB-SubCell"/>
</dbReference>
<feature type="transmembrane region" description="Helical" evidence="7">
    <location>
        <begin position="238"/>
        <end position="261"/>
    </location>
</feature>
<keyword evidence="4 7" id="KW-0812">Transmembrane</keyword>
<evidence type="ECO:0000259" key="8">
    <source>
        <dbReference type="PROSITE" id="PS50928"/>
    </source>
</evidence>
<evidence type="ECO:0000313" key="9">
    <source>
        <dbReference type="EMBL" id="TET64259.1"/>
    </source>
</evidence>
<evidence type="ECO:0000256" key="3">
    <source>
        <dbReference type="ARBA" id="ARBA00022475"/>
    </source>
</evidence>
<reference evidence="9 10" key="1">
    <citation type="submission" date="2019-03" db="EMBL/GenBank/DDBJ databases">
        <title>Metabolic potential of uncultured bacteria and archaea associated with petroleum seepage in deep-sea sediments.</title>
        <authorList>
            <person name="Dong X."/>
            <person name="Hubert C."/>
        </authorList>
    </citation>
    <scope>NUCLEOTIDE SEQUENCE [LARGE SCALE GENOMIC DNA]</scope>
    <source>
        <strain evidence="9">E29_bin52</strain>
    </source>
</reference>
<keyword evidence="6 7" id="KW-0472">Membrane</keyword>
<dbReference type="PANTHER" id="PTHR43744">
    <property type="entry name" value="ABC TRANSPORTER PERMEASE PROTEIN MG189-RELATED-RELATED"/>
    <property type="match status" value="1"/>
</dbReference>
<comment type="caution">
    <text evidence="9">The sequence shown here is derived from an EMBL/GenBank/DDBJ whole genome shotgun (WGS) entry which is preliminary data.</text>
</comment>